<organism evidence="2 3">
    <name type="scientific">Brachionus plicatilis</name>
    <name type="common">Marine rotifer</name>
    <name type="synonym">Brachionus muelleri</name>
    <dbReference type="NCBI Taxonomy" id="10195"/>
    <lineage>
        <taxon>Eukaryota</taxon>
        <taxon>Metazoa</taxon>
        <taxon>Spiralia</taxon>
        <taxon>Gnathifera</taxon>
        <taxon>Rotifera</taxon>
        <taxon>Eurotatoria</taxon>
        <taxon>Monogononta</taxon>
        <taxon>Pseudotrocha</taxon>
        <taxon>Ploima</taxon>
        <taxon>Brachionidae</taxon>
        <taxon>Brachionus</taxon>
    </lineage>
</organism>
<comment type="caution">
    <text evidence="2">The sequence shown here is derived from an EMBL/GenBank/DDBJ whole genome shotgun (WGS) entry which is preliminary data.</text>
</comment>
<gene>
    <name evidence="2" type="ORF">BpHYR1_021172</name>
</gene>
<reference evidence="2 3" key="1">
    <citation type="journal article" date="2018" name="Sci. Rep.">
        <title>Genomic signatures of local adaptation to the degree of environmental predictability in rotifers.</title>
        <authorList>
            <person name="Franch-Gras L."/>
            <person name="Hahn C."/>
            <person name="Garcia-Roger E.M."/>
            <person name="Carmona M.J."/>
            <person name="Serra M."/>
            <person name="Gomez A."/>
        </authorList>
    </citation>
    <scope>NUCLEOTIDE SEQUENCE [LARGE SCALE GENOMIC DNA]</scope>
    <source>
        <strain evidence="2">HYR1</strain>
    </source>
</reference>
<sequence length="156" mass="18215">IRIEQIRKERRIWAFFGSGQKFDRLITKFTLKKSSLYIFGEVFSSGIFATIFSLGRPFFFKRSLLPPLVFKTSCTSGLRGKIKKNLKYRKKKAKTQVLKEQNMFCKLKHLKHPLYHQYTDSAKLCNTSTKFRIFATYSVPPLNHLDHCLGNLKCAL</sequence>
<evidence type="ECO:0000313" key="2">
    <source>
        <dbReference type="EMBL" id="RNA17165.1"/>
    </source>
</evidence>
<dbReference type="Proteomes" id="UP000276133">
    <property type="component" value="Unassembled WGS sequence"/>
</dbReference>
<dbReference type="EMBL" id="REGN01004517">
    <property type="protein sequence ID" value="RNA17165.1"/>
    <property type="molecule type" value="Genomic_DNA"/>
</dbReference>
<dbReference type="AlphaFoldDB" id="A0A3M7R1R1"/>
<keyword evidence="1" id="KW-0472">Membrane</keyword>
<proteinExistence type="predicted"/>
<protein>
    <submittedName>
        <fullName evidence="2">Uncharacterized protein</fullName>
    </submittedName>
</protein>
<name>A0A3M7R1R1_BRAPC</name>
<evidence type="ECO:0000313" key="3">
    <source>
        <dbReference type="Proteomes" id="UP000276133"/>
    </source>
</evidence>
<keyword evidence="3" id="KW-1185">Reference proteome</keyword>
<feature type="non-terminal residue" evidence="2">
    <location>
        <position position="1"/>
    </location>
</feature>
<feature type="transmembrane region" description="Helical" evidence="1">
    <location>
        <begin position="34"/>
        <end position="52"/>
    </location>
</feature>
<keyword evidence="1" id="KW-1133">Transmembrane helix</keyword>
<accession>A0A3M7R1R1</accession>
<evidence type="ECO:0000256" key="1">
    <source>
        <dbReference type="SAM" id="Phobius"/>
    </source>
</evidence>
<keyword evidence="1" id="KW-0812">Transmembrane</keyword>